<keyword evidence="1" id="KW-0812">Transmembrane</keyword>
<feature type="transmembrane region" description="Helical" evidence="1">
    <location>
        <begin position="487"/>
        <end position="508"/>
    </location>
</feature>
<name>D1YWJ5_METPS</name>
<keyword evidence="1" id="KW-1133">Transmembrane helix</keyword>
<feature type="transmembrane region" description="Helical" evidence="1">
    <location>
        <begin position="431"/>
        <end position="448"/>
    </location>
</feature>
<dbReference type="RefSeq" id="WP_012899497.1">
    <property type="nucleotide sequence ID" value="NC_013665.1"/>
</dbReference>
<dbReference type="KEGG" id="mpd:MCP_0745"/>
<reference evidence="2 3" key="2">
    <citation type="journal article" date="2008" name="Int. J. Syst. Evol. Microbiol.">
        <title>Methanocella paludicola gen. nov., sp. nov., a methane-producing archaeon, the first isolate of the lineage 'Rice Cluster I', and proposal of the new archaeal order Methanocellales ord. nov.</title>
        <authorList>
            <person name="Sakai S."/>
            <person name="Imachi H."/>
            <person name="Hanada S."/>
            <person name="Ohashi A."/>
            <person name="Harada H."/>
            <person name="Kamagata Y."/>
        </authorList>
    </citation>
    <scope>NUCLEOTIDE SEQUENCE [LARGE SCALE GENOMIC DNA]</scope>
    <source>
        <strain evidence="3">DSM 17711 / JCM 13418 / NBRC 101707 / SANAE</strain>
    </source>
</reference>
<reference evidence="2 3" key="1">
    <citation type="journal article" date="2007" name="Appl. Environ. Microbiol.">
        <title>Isolation of key methanogens for global methane emission from rice paddy fields: a novel isolate affiliated with the clone cluster rice cluster I.</title>
        <authorList>
            <person name="Sakai S."/>
            <person name="Imachi H."/>
            <person name="Sekiguchi Y."/>
            <person name="Ohashi A."/>
            <person name="Harada H."/>
            <person name="Kamagata Y."/>
        </authorList>
    </citation>
    <scope>NUCLEOTIDE SEQUENCE [LARGE SCALE GENOMIC DNA]</scope>
    <source>
        <strain evidence="3">DSM 17711 / JCM 13418 / NBRC 101707 / SANAE</strain>
    </source>
</reference>
<protein>
    <submittedName>
        <fullName evidence="2">Uncharacterized protein</fullName>
    </submittedName>
</protein>
<dbReference type="Proteomes" id="UP000001882">
    <property type="component" value="Chromosome"/>
</dbReference>
<dbReference type="eggNOG" id="arCOG00563">
    <property type="taxonomic scope" value="Archaea"/>
</dbReference>
<proteinExistence type="predicted"/>
<dbReference type="EMBL" id="AP011532">
    <property type="protein sequence ID" value="BAI60817.1"/>
    <property type="molecule type" value="Genomic_DNA"/>
</dbReference>
<dbReference type="InParanoid" id="D1YWJ5"/>
<feature type="transmembrane region" description="Helical" evidence="1">
    <location>
        <begin position="290"/>
        <end position="314"/>
    </location>
</feature>
<gene>
    <name evidence="2" type="ordered locus">MCP_0745</name>
</gene>
<feature type="transmembrane region" description="Helical" evidence="1">
    <location>
        <begin position="106"/>
        <end position="126"/>
    </location>
</feature>
<keyword evidence="3" id="KW-1185">Reference proteome</keyword>
<evidence type="ECO:0000313" key="2">
    <source>
        <dbReference type="EMBL" id="BAI60817.1"/>
    </source>
</evidence>
<organism evidence="2 3">
    <name type="scientific">Methanocella paludicola (strain DSM 17711 / JCM 13418 / NBRC 101707 / SANAE)</name>
    <dbReference type="NCBI Taxonomy" id="304371"/>
    <lineage>
        <taxon>Archaea</taxon>
        <taxon>Methanobacteriati</taxon>
        <taxon>Methanobacteriota</taxon>
        <taxon>Stenosarchaea group</taxon>
        <taxon>Methanomicrobia</taxon>
        <taxon>Methanocellales</taxon>
        <taxon>Methanocellaceae</taxon>
        <taxon>Methanocella</taxon>
    </lineage>
</organism>
<feature type="transmembrane region" description="Helical" evidence="1">
    <location>
        <begin position="653"/>
        <end position="672"/>
    </location>
</feature>
<feature type="transmembrane region" description="Helical" evidence="1">
    <location>
        <begin position="366"/>
        <end position="386"/>
    </location>
</feature>
<feature type="transmembrane region" description="Helical" evidence="1">
    <location>
        <begin position="77"/>
        <end position="94"/>
    </location>
</feature>
<dbReference type="AlphaFoldDB" id="D1YWJ5"/>
<evidence type="ECO:0000256" key="1">
    <source>
        <dbReference type="SAM" id="Phobius"/>
    </source>
</evidence>
<feature type="transmembrane region" description="Helical" evidence="1">
    <location>
        <begin position="51"/>
        <end position="71"/>
    </location>
</feature>
<feature type="transmembrane region" description="Helical" evidence="1">
    <location>
        <begin position="326"/>
        <end position="359"/>
    </location>
</feature>
<reference evidence="3" key="3">
    <citation type="journal article" date="2011" name="PLoS ONE">
        <title>Genome sequence of a mesophilic hydrogenotrophic methanogen Methanocella paludicola, the first cultivated representative of the order Methanocellales.</title>
        <authorList>
            <person name="Sakai S."/>
            <person name="Takaki Y."/>
            <person name="Shimamura S."/>
            <person name="Sekine M."/>
            <person name="Tajima T."/>
            <person name="Kosugi H."/>
            <person name="Ichikawa N."/>
            <person name="Tasumi E."/>
            <person name="Hiraki A.T."/>
            <person name="Shimizu A."/>
            <person name="Kato Y."/>
            <person name="Nishiko R."/>
            <person name="Mori K."/>
            <person name="Fujita N."/>
            <person name="Imachi H."/>
            <person name="Takai K."/>
        </authorList>
    </citation>
    <scope>NUCLEOTIDE SEQUENCE [LARGE SCALE GENOMIC DNA]</scope>
    <source>
        <strain evidence="3">DSM 17711 / JCM 13418 / NBRC 101707 / SANAE</strain>
    </source>
</reference>
<feature type="transmembrane region" description="Helical" evidence="1">
    <location>
        <begin position="198"/>
        <end position="222"/>
    </location>
</feature>
<feature type="transmembrane region" description="Helical" evidence="1">
    <location>
        <begin position="460"/>
        <end position="480"/>
    </location>
</feature>
<sequence length="743" mass="82865">MRKEYWLALALAGILAMLPLGPLQLILLLTVPGFALLVLFKERFDVVELAAYSFTLSILAFPLAVLIAWFLGMWHAGAVLLGLAAVSVAAIKYRRGANIELVHSKLQWPVLGIALLIFAIVLFISLKTFTLTDAGFVCGTTHASDLNFHLSIAQRYIESPHIPVEDPYLPGHYIVYNWFMHLLMGELGVLTGIDLFTIFHVLVPLASALIFLGAYLLALFLFNSERDALVSSVVFIAASGLSWVYIAYQLFVLNNPSPDIFKEMVYEWPGIIQMIPGIKFTMMLKYDPTVLFFFLPQTQTFGLLATIFGFLLFLKAIKEKSPACAAVTGLVLASLVLFHMITAFPVFITLGLMFLYLLLRRRFDDALVAAIPLSVAFVASIYQLAIMQQGNASQIIIAHHPDVIPTILFSIGLFIPFAIYGMYLKRDDEPSWLLGLFAIINIVLLNVVELPATVNTYRFLVYAALPVSLFAGLVFSRWLVSRNTLKMAAAAVVILLMVPSTLIMVGFYNDSTYVHASTAEYEALQWIKENTPNNAVIYEEPGFFPRVPVVTGRDVAYSGEIYTLQYHNVDLQADAYGILSITDPAALYDKLSEYNVKYVFVGHRESTHPFITALKDARYFLPVYDRDGVNIYEVTGIAPQEETKDMDISPMNWIAFFAALLYLLILPGFNIVRTLGWESKLNPVELVVYVFGISVAVLVVVATLVALTFSIGLNFYTIIVPVTLIIILTNREVVSFIRRTLKV</sequence>
<feature type="transmembrane region" description="Helical" evidence="1">
    <location>
        <begin position="173"/>
        <end position="191"/>
    </location>
</feature>
<feature type="transmembrane region" description="Helical" evidence="1">
    <location>
        <begin position="713"/>
        <end position="730"/>
    </location>
</feature>
<feature type="transmembrane region" description="Helical" evidence="1">
    <location>
        <begin position="684"/>
        <end position="707"/>
    </location>
</feature>
<feature type="transmembrane region" description="Helical" evidence="1">
    <location>
        <begin position="228"/>
        <end position="248"/>
    </location>
</feature>
<evidence type="ECO:0000313" key="3">
    <source>
        <dbReference type="Proteomes" id="UP000001882"/>
    </source>
</evidence>
<dbReference type="STRING" id="304371.MCP_0745"/>
<keyword evidence="1" id="KW-0472">Membrane</keyword>
<dbReference type="OrthoDB" id="82393at2157"/>
<feature type="transmembrane region" description="Helical" evidence="1">
    <location>
        <begin position="406"/>
        <end position="424"/>
    </location>
</feature>
<feature type="transmembrane region" description="Helical" evidence="1">
    <location>
        <begin position="6"/>
        <end position="39"/>
    </location>
</feature>
<accession>D1YWJ5</accession>
<dbReference type="GeneID" id="8680783"/>